<proteinExistence type="predicted"/>
<keyword evidence="1" id="KW-0472">Membrane</keyword>
<reference evidence="2" key="1">
    <citation type="submission" date="2002-05" db="EMBL/GenBank/DDBJ databases">
        <title>The genome sequence of Chlamydia pneumoniae TW183 and comparison with other Chlamydia strains based on whole genome sequence analysis.</title>
        <authorList>
            <person name="Geng M.M."/>
            <person name="Schuhmacher A."/>
            <person name="Muehldorfer I."/>
            <person name="Bensch K.W."/>
            <person name="Schaefer K.P."/>
            <person name="Schneider S."/>
            <person name="Pohl T."/>
            <person name="Essig A."/>
            <person name="Marre R."/>
            <person name="Melchers K."/>
        </authorList>
    </citation>
    <scope>NUCLEOTIDE SEQUENCE [LARGE SCALE GENOMIC DNA]</scope>
    <source>
        <strain evidence="2">TW-183</strain>
    </source>
</reference>
<keyword evidence="3" id="KW-1185">Reference proteome</keyword>
<dbReference type="Proteomes" id="UP000000424">
    <property type="component" value="Chromosome"/>
</dbReference>
<feature type="transmembrane region" description="Helical" evidence="1">
    <location>
        <begin position="36"/>
        <end position="56"/>
    </location>
</feature>
<evidence type="ECO:0008006" key="4">
    <source>
        <dbReference type="Google" id="ProtNLM"/>
    </source>
</evidence>
<keyword evidence="1" id="KW-1133">Transmembrane helix</keyword>
<evidence type="ECO:0000313" key="3">
    <source>
        <dbReference type="Proteomes" id="UP000000424"/>
    </source>
</evidence>
<name>A0ABM5LDM1_CHLPN</name>
<organism evidence="2 3">
    <name type="scientific">Chlamydia pneumoniae</name>
    <name type="common">Chlamydophila pneumoniae</name>
    <dbReference type="NCBI Taxonomy" id="83558"/>
    <lineage>
        <taxon>Bacteria</taxon>
        <taxon>Pseudomonadati</taxon>
        <taxon>Chlamydiota</taxon>
        <taxon>Chlamydiia</taxon>
        <taxon>Chlamydiales</taxon>
        <taxon>Chlamydiaceae</taxon>
        <taxon>Chlamydia/Chlamydophila group</taxon>
        <taxon>Chlamydia</taxon>
    </lineage>
</organism>
<feature type="transmembrane region" description="Helical" evidence="1">
    <location>
        <begin position="68"/>
        <end position="91"/>
    </location>
</feature>
<gene>
    <name evidence="2" type="ordered locus">CpB1092</name>
</gene>
<protein>
    <recommendedName>
        <fullName evidence="4">Transmembrane protein</fullName>
    </recommendedName>
</protein>
<keyword evidence="1" id="KW-0812">Transmembrane</keyword>
<evidence type="ECO:0000313" key="2">
    <source>
        <dbReference type="EMBL" id="AAP99021.1"/>
    </source>
</evidence>
<sequence length="103" mass="12356">MTPKSIQQLHLIKTIDPVRKISPVTTKKSSFFRQSLLRFLELFWMFLYCIRSIRFHCVHIATFICRGLILFLTTLFLSMICILHFITLPWICKEDPRIIRKNK</sequence>
<dbReference type="EMBL" id="AE009440">
    <property type="protein sequence ID" value="AAP99021.1"/>
    <property type="molecule type" value="Genomic_DNA"/>
</dbReference>
<accession>A0ABM5LDM1</accession>
<evidence type="ECO:0000256" key="1">
    <source>
        <dbReference type="SAM" id="Phobius"/>
    </source>
</evidence>